<name>A0AAW1IUT9_POPJA</name>
<accession>A0AAW1IUT9</accession>
<reference evidence="2 3" key="1">
    <citation type="journal article" date="2024" name="BMC Genomics">
        <title>De novo assembly and annotation of Popillia japonica's genome with initial clues to its potential as an invasive pest.</title>
        <authorList>
            <person name="Cucini C."/>
            <person name="Boschi S."/>
            <person name="Funari R."/>
            <person name="Cardaioli E."/>
            <person name="Iannotti N."/>
            <person name="Marturano G."/>
            <person name="Paoli F."/>
            <person name="Bruttini M."/>
            <person name="Carapelli A."/>
            <person name="Frati F."/>
            <person name="Nardi F."/>
        </authorList>
    </citation>
    <scope>NUCLEOTIDE SEQUENCE [LARGE SCALE GENOMIC DNA]</scope>
    <source>
        <strain evidence="2">DMR45628</strain>
    </source>
</reference>
<dbReference type="Pfam" id="PF00612">
    <property type="entry name" value="IQ"/>
    <property type="match status" value="1"/>
</dbReference>
<proteinExistence type="predicted"/>
<keyword evidence="3" id="KW-1185">Reference proteome</keyword>
<evidence type="ECO:0000256" key="1">
    <source>
        <dbReference type="SAM" id="MobiDB-lite"/>
    </source>
</evidence>
<organism evidence="2 3">
    <name type="scientific">Popillia japonica</name>
    <name type="common">Japanese beetle</name>
    <dbReference type="NCBI Taxonomy" id="7064"/>
    <lineage>
        <taxon>Eukaryota</taxon>
        <taxon>Metazoa</taxon>
        <taxon>Ecdysozoa</taxon>
        <taxon>Arthropoda</taxon>
        <taxon>Hexapoda</taxon>
        <taxon>Insecta</taxon>
        <taxon>Pterygota</taxon>
        <taxon>Neoptera</taxon>
        <taxon>Endopterygota</taxon>
        <taxon>Coleoptera</taxon>
        <taxon>Polyphaga</taxon>
        <taxon>Scarabaeiformia</taxon>
        <taxon>Scarabaeidae</taxon>
        <taxon>Rutelinae</taxon>
        <taxon>Popillia</taxon>
    </lineage>
</organism>
<gene>
    <name evidence="2" type="ORF">QE152_g34033</name>
</gene>
<dbReference type="AlphaFoldDB" id="A0AAW1IUT9"/>
<protein>
    <submittedName>
        <fullName evidence="2">IQ calmodulin-binding motif</fullName>
    </submittedName>
</protein>
<dbReference type="InterPro" id="IPR027417">
    <property type="entry name" value="P-loop_NTPase"/>
</dbReference>
<comment type="caution">
    <text evidence="2">The sequence shown here is derived from an EMBL/GenBank/DDBJ whole genome shotgun (WGS) entry which is preliminary data.</text>
</comment>
<dbReference type="InterPro" id="IPR000048">
    <property type="entry name" value="IQ_motif_EF-hand-BS"/>
</dbReference>
<feature type="region of interest" description="Disordered" evidence="1">
    <location>
        <begin position="360"/>
        <end position="382"/>
    </location>
</feature>
<dbReference type="PROSITE" id="PS50096">
    <property type="entry name" value="IQ"/>
    <property type="match status" value="1"/>
</dbReference>
<dbReference type="SUPFAM" id="SSF52540">
    <property type="entry name" value="P-loop containing nucleoside triphosphate hydrolases"/>
    <property type="match status" value="1"/>
</dbReference>
<evidence type="ECO:0000313" key="2">
    <source>
        <dbReference type="EMBL" id="KAK9693691.1"/>
    </source>
</evidence>
<dbReference type="Proteomes" id="UP001458880">
    <property type="component" value="Unassembled WGS sequence"/>
</dbReference>
<dbReference type="Gene3D" id="1.20.5.4820">
    <property type="match status" value="1"/>
</dbReference>
<sequence>MQGISSKRLVNVDLERTVSCQNLTKSKMIGDESRMSSSSNISAKKVLGRTNSGDLRRSLTTTTKIHDKIVNKQDCPKLKKDVEVPEIKKKLARNLTYNKGSPTLNGNLKAKPSELVTDDEKEIVRQFLEGFQKEETTKKKPNYSNVSTIRKNTLKRSDTYSKNQRVKEFQAIERIEQNLKTAKEFFIKTNFTSCEMLTNNSYLKASCVLNLEDNFGLGNSAAEADVRNAAEILKVAPDEVDFSPDKNKDYLSDDNSDDSGNISNELELEYEEVSPITRSRSSKIFFRSGVLTQLESQRDEKLAGMVVSLQAHCRGYLARKRLSQRKLQDLAVRCIQRNVRKFLLDRGGVEIKNGGIGTSESQAGEAGIGTRQFEAPQRQIGG</sequence>
<evidence type="ECO:0000313" key="3">
    <source>
        <dbReference type="Proteomes" id="UP001458880"/>
    </source>
</evidence>
<dbReference type="EMBL" id="JASPKY010000533">
    <property type="protein sequence ID" value="KAK9693691.1"/>
    <property type="molecule type" value="Genomic_DNA"/>
</dbReference>